<feature type="transmembrane region" description="Helical" evidence="2">
    <location>
        <begin position="85"/>
        <end position="106"/>
    </location>
</feature>
<keyword evidence="4" id="KW-1185">Reference proteome</keyword>
<keyword evidence="2" id="KW-0472">Membrane</keyword>
<feature type="transmembrane region" description="Helical" evidence="2">
    <location>
        <begin position="28"/>
        <end position="45"/>
    </location>
</feature>
<dbReference type="RefSeq" id="WP_188750836.1">
    <property type="nucleotide sequence ID" value="NZ_BMIK01000007.1"/>
</dbReference>
<evidence type="ECO:0000313" key="3">
    <source>
        <dbReference type="EMBL" id="GGC30576.1"/>
    </source>
</evidence>
<keyword evidence="2" id="KW-0874">Quinone</keyword>
<comment type="catalytic activity">
    <reaction evidence="2">
        <text>a quinone + NADH + 5 H(+)(in) = a quinol + NAD(+) + 4 H(+)(out)</text>
        <dbReference type="Rhea" id="RHEA:57888"/>
        <dbReference type="ChEBI" id="CHEBI:15378"/>
        <dbReference type="ChEBI" id="CHEBI:24646"/>
        <dbReference type="ChEBI" id="CHEBI:57540"/>
        <dbReference type="ChEBI" id="CHEBI:57945"/>
        <dbReference type="ChEBI" id="CHEBI:132124"/>
    </reaction>
</comment>
<keyword evidence="2" id="KW-0812">Transmembrane</keyword>
<comment type="function">
    <text evidence="2">NDH-1 shuttles electrons from NADH, via FMN and iron-sulfur (Fe-S) centers, to quinones in the respiratory chain. Couples the redox reaction to proton translocation (for every two electrons transferred, four hydrogen ions are translocated across the cytoplasmic membrane), and thus conserves the redox energy in a proton gradient.</text>
</comment>
<gene>
    <name evidence="3" type="primary">nuoJ</name>
    <name evidence="3" type="ORF">GCM10011386_23270</name>
</gene>
<keyword evidence="2" id="KW-0520">NAD</keyword>
<dbReference type="Proteomes" id="UP000597338">
    <property type="component" value="Unassembled WGS sequence"/>
</dbReference>
<dbReference type="Pfam" id="PF00499">
    <property type="entry name" value="Oxidored_q3"/>
    <property type="match status" value="1"/>
</dbReference>
<organism evidence="3 4">
    <name type="scientific">Parapedobacter defluvii</name>
    <dbReference type="NCBI Taxonomy" id="2045106"/>
    <lineage>
        <taxon>Bacteria</taxon>
        <taxon>Pseudomonadati</taxon>
        <taxon>Bacteroidota</taxon>
        <taxon>Sphingobacteriia</taxon>
        <taxon>Sphingobacteriales</taxon>
        <taxon>Sphingobacteriaceae</taxon>
        <taxon>Parapedobacter</taxon>
    </lineage>
</organism>
<keyword evidence="2" id="KW-1003">Cell membrane</keyword>
<feature type="transmembrane region" description="Helical" evidence="2">
    <location>
        <begin position="136"/>
        <end position="158"/>
    </location>
</feature>
<comment type="subcellular location">
    <subcellularLocation>
        <location evidence="2">Cell membrane</location>
        <topology evidence="2">Multi-pass membrane protein</topology>
    </subcellularLocation>
</comment>
<feature type="transmembrane region" description="Helical" evidence="2">
    <location>
        <begin position="6"/>
        <end position="21"/>
    </location>
</feature>
<proteinExistence type="inferred from homology"/>
<dbReference type="Gene3D" id="1.20.120.1200">
    <property type="entry name" value="NADH-ubiquinone/plastoquinone oxidoreductase chain 6, subunit NuoJ"/>
    <property type="match status" value="1"/>
</dbReference>
<keyword evidence="2" id="KW-1133">Transmembrane helix</keyword>
<evidence type="ECO:0000313" key="4">
    <source>
        <dbReference type="Proteomes" id="UP000597338"/>
    </source>
</evidence>
<dbReference type="InterPro" id="IPR042106">
    <property type="entry name" value="Nuo/plastoQ_OxRdtase_6_NuoJ"/>
</dbReference>
<dbReference type="EMBL" id="BMIK01000007">
    <property type="protein sequence ID" value="GGC30576.1"/>
    <property type="molecule type" value="Genomic_DNA"/>
</dbReference>
<name>A0ABQ1M071_9SPHI</name>
<dbReference type="PANTHER" id="PTHR33269">
    <property type="entry name" value="NADH-UBIQUINONE OXIDOREDUCTASE CHAIN 6"/>
    <property type="match status" value="1"/>
</dbReference>
<evidence type="ECO:0000256" key="2">
    <source>
        <dbReference type="RuleBase" id="RU004429"/>
    </source>
</evidence>
<reference evidence="4" key="1">
    <citation type="journal article" date="2019" name="Int. J. Syst. Evol. Microbiol.">
        <title>The Global Catalogue of Microorganisms (GCM) 10K type strain sequencing project: providing services to taxonomists for standard genome sequencing and annotation.</title>
        <authorList>
            <consortium name="The Broad Institute Genomics Platform"/>
            <consortium name="The Broad Institute Genome Sequencing Center for Infectious Disease"/>
            <person name="Wu L."/>
            <person name="Ma J."/>
        </authorList>
    </citation>
    <scope>NUCLEOTIDE SEQUENCE [LARGE SCALE GENOMIC DNA]</scope>
    <source>
        <strain evidence="4">CGMCC 1.15342</strain>
    </source>
</reference>
<evidence type="ECO:0000256" key="1">
    <source>
        <dbReference type="ARBA" id="ARBA00005698"/>
    </source>
</evidence>
<accession>A0ABQ1M071</accession>
<sequence>MSIFYFVAFLSIFFALMTIFAKNPVHSVLYLVITFFTFTIHYILLNAQFLAIVNFIVYMGAIMVLFLFVLMLLNLNKDTEPLKSNLVKVMGVIAGMCLLVTLAGSFRVLQATGVDIVENTEIGLVGNLGKVLFSEFLLPFEISSILLLTAMVGAVLLAKNDPKNA</sequence>
<dbReference type="EC" id="7.1.1.-" evidence="2"/>
<dbReference type="InterPro" id="IPR001457">
    <property type="entry name" value="NADH_UbQ/plastoQ_OxRdtase_su6"/>
</dbReference>
<dbReference type="PANTHER" id="PTHR33269:SF17">
    <property type="entry name" value="NADH-UBIQUINONE OXIDOREDUCTASE CHAIN 6"/>
    <property type="match status" value="1"/>
</dbReference>
<protein>
    <recommendedName>
        <fullName evidence="2">NADH-quinone oxidoreductase subunit J</fullName>
        <ecNumber evidence="2">7.1.1.-</ecNumber>
    </recommendedName>
</protein>
<comment type="caution">
    <text evidence="3">The sequence shown here is derived from an EMBL/GenBank/DDBJ whole genome shotgun (WGS) entry which is preliminary data.</text>
</comment>
<comment type="similarity">
    <text evidence="1 2">Belongs to the complex I subunit 6 family.</text>
</comment>
<feature type="transmembrane region" description="Helical" evidence="2">
    <location>
        <begin position="51"/>
        <end position="73"/>
    </location>
</feature>